<dbReference type="Proteomes" id="UP000823775">
    <property type="component" value="Unassembled WGS sequence"/>
</dbReference>
<organism evidence="2 3">
    <name type="scientific">Datura stramonium</name>
    <name type="common">Jimsonweed</name>
    <name type="synonym">Common thornapple</name>
    <dbReference type="NCBI Taxonomy" id="4076"/>
    <lineage>
        <taxon>Eukaryota</taxon>
        <taxon>Viridiplantae</taxon>
        <taxon>Streptophyta</taxon>
        <taxon>Embryophyta</taxon>
        <taxon>Tracheophyta</taxon>
        <taxon>Spermatophyta</taxon>
        <taxon>Magnoliopsida</taxon>
        <taxon>eudicotyledons</taxon>
        <taxon>Gunneridae</taxon>
        <taxon>Pentapetalae</taxon>
        <taxon>asterids</taxon>
        <taxon>lamiids</taxon>
        <taxon>Solanales</taxon>
        <taxon>Solanaceae</taxon>
        <taxon>Solanoideae</taxon>
        <taxon>Datureae</taxon>
        <taxon>Datura</taxon>
    </lineage>
</organism>
<feature type="compositionally biased region" description="Low complexity" evidence="1">
    <location>
        <begin position="225"/>
        <end position="239"/>
    </location>
</feature>
<proteinExistence type="predicted"/>
<feature type="compositionally biased region" description="Basic residues" evidence="1">
    <location>
        <begin position="240"/>
        <end position="251"/>
    </location>
</feature>
<feature type="compositionally biased region" description="Acidic residues" evidence="1">
    <location>
        <begin position="272"/>
        <end position="286"/>
    </location>
</feature>
<dbReference type="EMBL" id="JACEIK010011334">
    <property type="protein sequence ID" value="MCE3215618.1"/>
    <property type="molecule type" value="Genomic_DNA"/>
</dbReference>
<evidence type="ECO:0000313" key="2">
    <source>
        <dbReference type="EMBL" id="MCE3215618.1"/>
    </source>
</evidence>
<evidence type="ECO:0000313" key="3">
    <source>
        <dbReference type="Proteomes" id="UP000823775"/>
    </source>
</evidence>
<comment type="caution">
    <text evidence="2">The sequence shown here is derived from an EMBL/GenBank/DDBJ whole genome shotgun (WGS) entry which is preliminary data.</text>
</comment>
<dbReference type="PANTHER" id="PTHR31973:SF189">
    <property type="entry name" value="TRANSPOSASE, MUDR, PLANT, MULE TRANSPOSASE DOMAIN PROTEIN-RELATED"/>
    <property type="match status" value="1"/>
</dbReference>
<dbReference type="PANTHER" id="PTHR31973">
    <property type="entry name" value="POLYPROTEIN, PUTATIVE-RELATED"/>
    <property type="match status" value="1"/>
</dbReference>
<accession>A0ABS8WWM7</accession>
<feature type="region of interest" description="Disordered" evidence="1">
    <location>
        <begin position="1"/>
        <end position="26"/>
    </location>
</feature>
<name>A0ABS8WWM7_DATST</name>
<protein>
    <submittedName>
        <fullName evidence="2">Uncharacterized protein</fullName>
    </submittedName>
</protein>
<gene>
    <name evidence="2" type="ORF">HAX54_002978</name>
</gene>
<keyword evidence="3" id="KW-1185">Reference proteome</keyword>
<evidence type="ECO:0000256" key="1">
    <source>
        <dbReference type="SAM" id="MobiDB-lite"/>
    </source>
</evidence>
<sequence>MAVDVGTDCESCEEEEGYNEPYPGGYNSEELEANRRATQEALAHYFKKKVQNNPKYKVKDMRQDLDDQSLNVSYSKMKRVKRLVLEKLEGSYIDDFNKLEAYAQKFRETNPGTDVMINISKEALEQEKKKIFKNICVVSSFEKWLEKRFEAIHRGPLDAVNQVLPKTHRSQLEQELEGYRDEEVTMMVCLNFKDQHNSPRCALLAPQASQNSGTVFMPNPGFVASSSQHISQQSIQQKSKPARPLKSKRNIKQPAAPSNLTKQSIAPLNAVVDEDEVEGELEDENEQPILRPKVISEARTRLQYKKMQQQTTDTRRICFKGDETGVSMPVSAILTKKVGLKRQSC</sequence>
<reference evidence="2 3" key="1">
    <citation type="journal article" date="2021" name="BMC Genomics">
        <title>Datura genome reveals duplications of psychoactive alkaloid biosynthetic genes and high mutation rate following tissue culture.</title>
        <authorList>
            <person name="Rajewski A."/>
            <person name="Carter-House D."/>
            <person name="Stajich J."/>
            <person name="Litt A."/>
        </authorList>
    </citation>
    <scope>NUCLEOTIDE SEQUENCE [LARGE SCALE GENOMIC DNA]</scope>
    <source>
        <strain evidence="2">AR-01</strain>
    </source>
</reference>
<feature type="compositionally biased region" description="Polar residues" evidence="1">
    <location>
        <begin position="256"/>
        <end position="266"/>
    </location>
</feature>
<feature type="region of interest" description="Disordered" evidence="1">
    <location>
        <begin position="218"/>
        <end position="288"/>
    </location>
</feature>